<organism evidence="1">
    <name type="scientific">Dunaliella salina</name>
    <name type="common">Green alga</name>
    <name type="synonym">Protococcus salinus</name>
    <dbReference type="NCBI Taxonomy" id="3046"/>
    <lineage>
        <taxon>Eukaryota</taxon>
        <taxon>Viridiplantae</taxon>
        <taxon>Chlorophyta</taxon>
        <taxon>core chlorophytes</taxon>
        <taxon>Chlorophyceae</taxon>
        <taxon>CS clade</taxon>
        <taxon>Chlamydomonadales</taxon>
        <taxon>Dunaliellaceae</taxon>
        <taxon>Dunaliella</taxon>
    </lineage>
</organism>
<proteinExistence type="evidence at transcript level"/>
<accession>Q9ATK8</accession>
<sequence length="36" mass="4150">MREMSGGMCRCTDGWGCRASYRIRSFCLIWLEACSL</sequence>
<dbReference type="AlphaFoldDB" id="Q9ATK8"/>
<protein>
    <submittedName>
        <fullName evidence="1">Salt-induced protein P3</fullName>
    </submittedName>
</protein>
<evidence type="ECO:0000313" key="1">
    <source>
        <dbReference type="EMBL" id="AAK16434.1"/>
    </source>
</evidence>
<dbReference type="EMBL" id="AF327061">
    <property type="protein sequence ID" value="AAK16434.1"/>
    <property type="molecule type" value="mRNA"/>
</dbReference>
<reference evidence="1" key="1">
    <citation type="journal article" date="2002" name="Plant Mol. Biol. Rep.">
        <title>Application of suppression subtractive hybridization (SSH) to cloning differentially expressed cDNA in Dunaliella salina (Chlorophyta) under hyperosmotic shock.</title>
        <authorList>
            <person name="Zhang X.-N."/>
            <person name="Qu Z.-C."/>
            <person name="Wan Y.-Z."/>
            <person name="Zhang H.-W."/>
            <person name="Shen D.-L."/>
        </authorList>
    </citation>
    <scope>NUCLEOTIDE SEQUENCE</scope>
</reference>
<name>Q9ATK8_DUNSA</name>